<dbReference type="EMBL" id="CP053085">
    <property type="protein sequence ID" value="QJR35379.1"/>
    <property type="molecule type" value="Genomic_DNA"/>
</dbReference>
<evidence type="ECO:0008006" key="3">
    <source>
        <dbReference type="Google" id="ProtNLM"/>
    </source>
</evidence>
<dbReference type="KEGG" id="ggr:HKW67_07605"/>
<reference evidence="1 2" key="1">
    <citation type="submission" date="2020-05" db="EMBL/GenBank/DDBJ databases">
        <title>Complete genome sequence of Gemmatimonas greenlandica TET16.</title>
        <authorList>
            <person name="Zeng Y."/>
        </authorList>
    </citation>
    <scope>NUCLEOTIDE SEQUENCE [LARGE SCALE GENOMIC DNA]</scope>
    <source>
        <strain evidence="1 2">TET16</strain>
    </source>
</reference>
<dbReference type="RefSeq" id="WP_171224809.1">
    <property type="nucleotide sequence ID" value="NZ_CP053085.1"/>
</dbReference>
<dbReference type="AlphaFoldDB" id="A0A6M4INP7"/>
<evidence type="ECO:0000313" key="2">
    <source>
        <dbReference type="Proteomes" id="UP000500938"/>
    </source>
</evidence>
<organism evidence="1 2">
    <name type="scientific">Gemmatimonas groenlandica</name>
    <dbReference type="NCBI Taxonomy" id="2732249"/>
    <lineage>
        <taxon>Bacteria</taxon>
        <taxon>Pseudomonadati</taxon>
        <taxon>Gemmatimonadota</taxon>
        <taxon>Gemmatimonadia</taxon>
        <taxon>Gemmatimonadales</taxon>
        <taxon>Gemmatimonadaceae</taxon>
        <taxon>Gemmatimonas</taxon>
    </lineage>
</organism>
<dbReference type="Proteomes" id="UP000500938">
    <property type="component" value="Chromosome"/>
</dbReference>
<name>A0A6M4INP7_9BACT</name>
<gene>
    <name evidence="1" type="ORF">HKW67_07605</name>
</gene>
<dbReference type="Gene3D" id="2.40.128.20">
    <property type="match status" value="1"/>
</dbReference>
<keyword evidence="2" id="KW-1185">Reference proteome</keyword>
<proteinExistence type="predicted"/>
<protein>
    <recommendedName>
        <fullName evidence="3">DUF1579 domain-containing protein</fullName>
    </recommendedName>
</protein>
<accession>A0A6M4INP7</accession>
<sequence>MTLSLSTARPVVRSAVAVLTFCFSLLAAFPLTVRAQAPSTAGADTARARLAPLTWLVGEWSGPATVTSGGRTFTLTQRETVEAAANGTVLMIRGSGSMKDASAVEREVFQAAGMLTYDVGTGRFTWVSSGGSGYLGITEASVSGTSFVWRLADRGNVRSRFTITKTPEGAWYELGEESTDGVVWTRTIEMRLTKR</sequence>
<evidence type="ECO:0000313" key="1">
    <source>
        <dbReference type="EMBL" id="QJR35379.1"/>
    </source>
</evidence>
<dbReference type="InterPro" id="IPR012674">
    <property type="entry name" value="Calycin"/>
</dbReference>